<gene>
    <name evidence="7" type="ORF">V757_03690</name>
</gene>
<comment type="caution">
    <text evidence="7">The sequence shown here is derived from an EMBL/GenBank/DDBJ whole genome shotgun (WGS) entry which is preliminary data.</text>
</comment>
<evidence type="ECO:0000313" key="8">
    <source>
        <dbReference type="Proteomes" id="UP000018766"/>
    </source>
</evidence>
<dbReference type="EMBL" id="AYSV01000063">
    <property type="protein sequence ID" value="ETD72518.1"/>
    <property type="molecule type" value="Genomic_DNA"/>
</dbReference>
<keyword evidence="5 6" id="KW-0472">Membrane</keyword>
<evidence type="ECO:0000256" key="5">
    <source>
        <dbReference type="ARBA" id="ARBA00023136"/>
    </source>
</evidence>
<dbReference type="PANTHER" id="PTHR36570:SF3">
    <property type="entry name" value="DISULFIDE BOND FORMATION PROTEIN B"/>
    <property type="match status" value="1"/>
</dbReference>
<evidence type="ECO:0000256" key="4">
    <source>
        <dbReference type="ARBA" id="ARBA00022989"/>
    </source>
</evidence>
<dbReference type="GO" id="GO:0006457">
    <property type="term" value="P:protein folding"/>
    <property type="evidence" value="ECO:0007669"/>
    <property type="project" value="InterPro"/>
</dbReference>
<reference evidence="7 8" key="1">
    <citation type="submission" date="2013-11" db="EMBL/GenBank/DDBJ databases">
        <title>Genomic analysis of Pelistega sp. HM-7.</title>
        <authorList>
            <person name="Kumbhare S.V."/>
            <person name="Shetty S.A."/>
            <person name="Sharma O."/>
            <person name="Dhotre D.P."/>
        </authorList>
    </citation>
    <scope>NUCLEOTIDE SEQUENCE [LARGE SCALE GENOMIC DNA]</scope>
    <source>
        <strain evidence="7 8">HM-7</strain>
    </source>
</reference>
<dbReference type="GO" id="GO:0005886">
    <property type="term" value="C:plasma membrane"/>
    <property type="evidence" value="ECO:0007669"/>
    <property type="project" value="UniProtKB-SubCell"/>
</dbReference>
<evidence type="ECO:0000256" key="1">
    <source>
        <dbReference type="ARBA" id="ARBA00004651"/>
    </source>
</evidence>
<dbReference type="AlphaFoldDB" id="V8G9A9"/>
<feature type="transmembrane region" description="Helical" evidence="6">
    <location>
        <begin position="140"/>
        <end position="160"/>
    </location>
</feature>
<keyword evidence="2" id="KW-1003">Cell membrane</keyword>
<protein>
    <submittedName>
        <fullName evidence="7">Disulfide bond formation protein DsbB</fullName>
    </submittedName>
</protein>
<dbReference type="InterPro" id="IPR023380">
    <property type="entry name" value="DsbB-like_sf"/>
</dbReference>
<evidence type="ECO:0000313" key="7">
    <source>
        <dbReference type="EMBL" id="ETD72518.1"/>
    </source>
</evidence>
<evidence type="ECO:0000256" key="6">
    <source>
        <dbReference type="SAM" id="Phobius"/>
    </source>
</evidence>
<dbReference type="InterPro" id="IPR050183">
    <property type="entry name" value="DsbB"/>
</dbReference>
<feature type="transmembrane region" description="Helical" evidence="6">
    <location>
        <begin position="66"/>
        <end position="88"/>
    </location>
</feature>
<accession>V8G9A9</accession>
<comment type="subcellular location">
    <subcellularLocation>
        <location evidence="1">Cell membrane</location>
        <topology evidence="1">Multi-pass membrane protein</topology>
    </subcellularLocation>
</comment>
<keyword evidence="8" id="KW-1185">Reference proteome</keyword>
<dbReference type="SUPFAM" id="SSF158442">
    <property type="entry name" value="DsbB-like"/>
    <property type="match status" value="1"/>
</dbReference>
<feature type="transmembrane region" description="Helical" evidence="6">
    <location>
        <begin position="35"/>
        <end position="59"/>
    </location>
</feature>
<organism evidence="7 8">
    <name type="scientific">Pelistega indica</name>
    <dbReference type="NCBI Taxonomy" id="1414851"/>
    <lineage>
        <taxon>Bacteria</taxon>
        <taxon>Pseudomonadati</taxon>
        <taxon>Pseudomonadota</taxon>
        <taxon>Betaproteobacteria</taxon>
        <taxon>Burkholderiales</taxon>
        <taxon>Alcaligenaceae</taxon>
        <taxon>Pelistega</taxon>
    </lineage>
</organism>
<proteinExistence type="predicted"/>
<dbReference type="PANTHER" id="PTHR36570">
    <property type="entry name" value="DISULFIDE BOND FORMATION PROTEIN B"/>
    <property type="match status" value="1"/>
</dbReference>
<dbReference type="InterPro" id="IPR003752">
    <property type="entry name" value="DiS_bond_form_DsbB/BdbC"/>
</dbReference>
<dbReference type="GO" id="GO:0015035">
    <property type="term" value="F:protein-disulfide reductase activity"/>
    <property type="evidence" value="ECO:0007669"/>
    <property type="project" value="InterPro"/>
</dbReference>
<name>V8G9A9_9BURK</name>
<evidence type="ECO:0000256" key="3">
    <source>
        <dbReference type="ARBA" id="ARBA00022692"/>
    </source>
</evidence>
<dbReference type="Pfam" id="PF02600">
    <property type="entry name" value="DsbB"/>
    <property type="match status" value="1"/>
</dbReference>
<keyword evidence="3 6" id="KW-0812">Transmembrane</keyword>
<dbReference type="Proteomes" id="UP000018766">
    <property type="component" value="Unassembled WGS sequence"/>
</dbReference>
<dbReference type="Gene3D" id="1.20.1550.10">
    <property type="entry name" value="DsbB-like"/>
    <property type="match status" value="1"/>
</dbReference>
<feature type="transmembrane region" description="Helical" evidence="6">
    <location>
        <begin position="12"/>
        <end position="29"/>
    </location>
</feature>
<sequence length="173" mass="19608">MQKLNNMNSQKILNFIAFLCIAAVGFALFSQHYLGMLPCAWCVLQRLILLTIAVICLLANLFKPLFLIRLCAFLSFSLSITGILSAWYQYSVASNLVSCDMTFADRFMSKWTGLDAMFPWLFGIFATCMDAKVSLLGIDYALWALAMFVLCALLSLIAVFRKNNRELFSHYSY</sequence>
<dbReference type="PATRIC" id="fig|1414851.3.peg.736"/>
<keyword evidence="4 6" id="KW-1133">Transmembrane helix</keyword>
<evidence type="ECO:0000256" key="2">
    <source>
        <dbReference type="ARBA" id="ARBA00022475"/>
    </source>
</evidence>